<organism evidence="2 3">
    <name type="scientific">Runella defluvii</name>
    <dbReference type="NCBI Taxonomy" id="370973"/>
    <lineage>
        <taxon>Bacteria</taxon>
        <taxon>Pseudomonadati</taxon>
        <taxon>Bacteroidota</taxon>
        <taxon>Cytophagia</taxon>
        <taxon>Cytophagales</taxon>
        <taxon>Spirosomataceae</taxon>
        <taxon>Runella</taxon>
    </lineage>
</organism>
<keyword evidence="3" id="KW-1185">Reference proteome</keyword>
<feature type="domain" description="BFN" evidence="1">
    <location>
        <begin position="3"/>
        <end position="135"/>
    </location>
</feature>
<comment type="caution">
    <text evidence="2">The sequence shown here is derived from an EMBL/GenBank/DDBJ whole genome shotgun (WGS) entry which is preliminary data.</text>
</comment>
<dbReference type="EMBL" id="JACIBY010000017">
    <property type="protein sequence ID" value="MBB3841504.1"/>
    <property type="molecule type" value="Genomic_DNA"/>
</dbReference>
<dbReference type="PANTHER" id="PTHR15160:SF1">
    <property type="entry name" value="VON HIPPEL-LINDAU DISEASE TUMOR SUPPRESSOR"/>
    <property type="match status" value="1"/>
</dbReference>
<protein>
    <recommendedName>
        <fullName evidence="1">BFN domain-containing protein</fullName>
    </recommendedName>
</protein>
<dbReference type="Proteomes" id="UP000541352">
    <property type="component" value="Unassembled WGS sequence"/>
</dbReference>
<dbReference type="InterPro" id="IPR003729">
    <property type="entry name" value="Bi_nuclease_dom"/>
</dbReference>
<dbReference type="AlphaFoldDB" id="A0A7W5ZTK5"/>
<dbReference type="InterPro" id="IPR036104">
    <property type="entry name" value="BFN_sf"/>
</dbReference>
<dbReference type="RefSeq" id="WP_183979217.1">
    <property type="nucleotide sequence ID" value="NZ_JACIBY010000017.1"/>
</dbReference>
<dbReference type="GO" id="GO:0004518">
    <property type="term" value="F:nuclease activity"/>
    <property type="evidence" value="ECO:0007669"/>
    <property type="project" value="InterPro"/>
</dbReference>
<name>A0A7W5ZTK5_9BACT</name>
<proteinExistence type="predicted"/>
<sequence length="182" mass="20738">MNKYEVFVIAMAESESQRGHYVLILEEPISKRRIPIIVGTNEAQAIAIHLEGLQPSRPLTHDLCQTIIQQLGAKAKEVCIYQIQHDIFYAKLLLQGPKELLEIESRPSDAIALAVRMHCPLYVSDQVLEEAGYLLDEKGREKKSYAEYTLEELEELLSKVIAKEDYESAARLRSAIEKRKQS</sequence>
<gene>
    <name evidence="2" type="ORF">FHS57_005532</name>
</gene>
<dbReference type="SUPFAM" id="SSF103256">
    <property type="entry name" value="Hypothetical protein TM0160"/>
    <property type="match status" value="1"/>
</dbReference>
<dbReference type="PANTHER" id="PTHR15160">
    <property type="entry name" value="VON HIPPEL-LINDAU PROTEIN"/>
    <property type="match status" value="1"/>
</dbReference>
<dbReference type="Gene3D" id="3.10.690.10">
    <property type="entry name" value="Bifunctional nuclease domain"/>
    <property type="match status" value="1"/>
</dbReference>
<evidence type="ECO:0000313" key="2">
    <source>
        <dbReference type="EMBL" id="MBB3841504.1"/>
    </source>
</evidence>
<dbReference type="Pfam" id="PF02577">
    <property type="entry name" value="BFN_dom"/>
    <property type="match status" value="1"/>
</dbReference>
<accession>A0A7W5ZTK5</accession>
<dbReference type="PROSITE" id="PS51658">
    <property type="entry name" value="BFN"/>
    <property type="match status" value="1"/>
</dbReference>
<evidence type="ECO:0000259" key="1">
    <source>
        <dbReference type="PROSITE" id="PS51658"/>
    </source>
</evidence>
<evidence type="ECO:0000313" key="3">
    <source>
        <dbReference type="Proteomes" id="UP000541352"/>
    </source>
</evidence>
<reference evidence="2 3" key="1">
    <citation type="submission" date="2020-08" db="EMBL/GenBank/DDBJ databases">
        <title>Genomic Encyclopedia of Type Strains, Phase IV (KMG-IV): sequencing the most valuable type-strain genomes for metagenomic binning, comparative biology and taxonomic classification.</title>
        <authorList>
            <person name="Goeker M."/>
        </authorList>
    </citation>
    <scope>NUCLEOTIDE SEQUENCE [LARGE SCALE GENOMIC DNA]</scope>
    <source>
        <strain evidence="2 3">DSM 17976</strain>
    </source>
</reference>